<organism evidence="1 2">
    <name type="scientific">Pristionchus pacificus</name>
    <name type="common">Parasitic nematode worm</name>
    <dbReference type="NCBI Taxonomy" id="54126"/>
    <lineage>
        <taxon>Eukaryota</taxon>
        <taxon>Metazoa</taxon>
        <taxon>Ecdysozoa</taxon>
        <taxon>Nematoda</taxon>
        <taxon>Chromadorea</taxon>
        <taxon>Rhabditida</taxon>
        <taxon>Rhabditina</taxon>
        <taxon>Diplogasteromorpha</taxon>
        <taxon>Diplogasteroidea</taxon>
        <taxon>Neodiplogasteridae</taxon>
        <taxon>Pristionchus</taxon>
    </lineage>
</organism>
<gene>
    <name evidence="1" type="primary">WBGene00111524</name>
</gene>
<reference evidence="2" key="1">
    <citation type="journal article" date="2008" name="Nat. Genet.">
        <title>The Pristionchus pacificus genome provides a unique perspective on nematode lifestyle and parasitism.</title>
        <authorList>
            <person name="Dieterich C."/>
            <person name="Clifton S.W."/>
            <person name="Schuster L.N."/>
            <person name="Chinwalla A."/>
            <person name="Delehaunty K."/>
            <person name="Dinkelacker I."/>
            <person name="Fulton L."/>
            <person name="Fulton R."/>
            <person name="Godfrey J."/>
            <person name="Minx P."/>
            <person name="Mitreva M."/>
            <person name="Roeseler W."/>
            <person name="Tian H."/>
            <person name="Witte H."/>
            <person name="Yang S.P."/>
            <person name="Wilson R.K."/>
            <person name="Sommer R.J."/>
        </authorList>
    </citation>
    <scope>NUCLEOTIDE SEQUENCE [LARGE SCALE GENOMIC DNA]</scope>
    <source>
        <strain evidence="2">PS312</strain>
    </source>
</reference>
<protein>
    <submittedName>
        <fullName evidence="1">Uncharacterized protein</fullName>
    </submittedName>
</protein>
<accession>A0A2A6BCG1</accession>
<sequence>MYEPPHLEKIGVSVTYLKNYVGVDVGRRLELGQRRRAFGADVSYIWLQLSSDMAASTNRQYYEQWTVYLIEHALPIIVALTLLVVWFVKGVGMDKYTTVRNAFDVAME</sequence>
<accession>A0A8R1UDM6</accession>
<name>A0A2A6BCG1_PRIPA</name>
<dbReference type="EnsemblMetazoa" id="PPA21970.1">
    <property type="protein sequence ID" value="PPA21970.1"/>
    <property type="gene ID" value="WBGene00111524"/>
</dbReference>
<evidence type="ECO:0000313" key="1">
    <source>
        <dbReference type="EnsemblMetazoa" id="PPA21970.1"/>
    </source>
</evidence>
<evidence type="ECO:0000313" key="2">
    <source>
        <dbReference type="Proteomes" id="UP000005239"/>
    </source>
</evidence>
<reference evidence="1" key="2">
    <citation type="submission" date="2022-06" db="UniProtKB">
        <authorList>
            <consortium name="EnsemblMetazoa"/>
        </authorList>
    </citation>
    <scope>IDENTIFICATION</scope>
    <source>
        <strain evidence="1">PS312</strain>
    </source>
</reference>
<keyword evidence="2" id="KW-1185">Reference proteome</keyword>
<dbReference type="AlphaFoldDB" id="A0A2A6BCG1"/>
<proteinExistence type="predicted"/>
<dbReference type="Proteomes" id="UP000005239">
    <property type="component" value="Unassembled WGS sequence"/>
</dbReference>